<dbReference type="SMART" id="SM00448">
    <property type="entry name" value="REC"/>
    <property type="match status" value="1"/>
</dbReference>
<dbReference type="SUPFAM" id="SSF52172">
    <property type="entry name" value="CheY-like"/>
    <property type="match status" value="1"/>
</dbReference>
<dbReference type="PROSITE" id="PS50110">
    <property type="entry name" value="RESPONSE_REGULATORY"/>
    <property type="match status" value="1"/>
</dbReference>
<protein>
    <submittedName>
        <fullName evidence="4">Response regulator</fullName>
    </submittedName>
</protein>
<dbReference type="Gene3D" id="3.40.50.2300">
    <property type="match status" value="1"/>
</dbReference>
<dbReference type="EMBL" id="DTGR01000025">
    <property type="protein sequence ID" value="HHS28330.1"/>
    <property type="molecule type" value="Genomic_DNA"/>
</dbReference>
<dbReference type="InterPro" id="IPR050595">
    <property type="entry name" value="Bact_response_regulator"/>
</dbReference>
<evidence type="ECO:0000256" key="1">
    <source>
        <dbReference type="ARBA" id="ARBA00022553"/>
    </source>
</evidence>
<gene>
    <name evidence="4" type="ORF">ENV52_01340</name>
</gene>
<accession>A0A7V6A1B6</accession>
<dbReference type="PANTHER" id="PTHR44591">
    <property type="entry name" value="STRESS RESPONSE REGULATOR PROTEIN 1"/>
    <property type="match status" value="1"/>
</dbReference>
<comment type="caution">
    <text evidence="4">The sequence shown here is derived from an EMBL/GenBank/DDBJ whole genome shotgun (WGS) entry which is preliminary data.</text>
</comment>
<evidence type="ECO:0000313" key="4">
    <source>
        <dbReference type="EMBL" id="HHS28330.1"/>
    </source>
</evidence>
<dbReference type="GO" id="GO:0000160">
    <property type="term" value="P:phosphorelay signal transduction system"/>
    <property type="evidence" value="ECO:0007669"/>
    <property type="project" value="InterPro"/>
</dbReference>
<dbReference type="InterPro" id="IPR011006">
    <property type="entry name" value="CheY-like_superfamily"/>
</dbReference>
<sequence length="140" mass="15874">MMAYNVLIVDDSATMRALVRKVLKIAGLELGECFEGANGREALEILQHNWIDLVLSDLHMPEMDGAALVKALRQNHLWQTIPVVLITTEGRREVLAPFFESGVQGYIRKPFRPEDIKEQLQTILGEAWVPNDRELEGCDF</sequence>
<dbReference type="AlphaFoldDB" id="A0A7V6A1B6"/>
<feature type="domain" description="Response regulatory" evidence="3">
    <location>
        <begin position="5"/>
        <end position="124"/>
    </location>
</feature>
<organism evidence="4">
    <name type="scientific">Desulfobacca acetoxidans</name>
    <dbReference type="NCBI Taxonomy" id="60893"/>
    <lineage>
        <taxon>Bacteria</taxon>
        <taxon>Pseudomonadati</taxon>
        <taxon>Thermodesulfobacteriota</taxon>
        <taxon>Desulfobaccia</taxon>
        <taxon>Desulfobaccales</taxon>
        <taxon>Desulfobaccaceae</taxon>
        <taxon>Desulfobacca</taxon>
    </lineage>
</organism>
<proteinExistence type="predicted"/>
<reference evidence="4" key="1">
    <citation type="journal article" date="2020" name="mSystems">
        <title>Genome- and Community-Level Interaction Insights into Carbon Utilization and Element Cycling Functions of Hydrothermarchaeota in Hydrothermal Sediment.</title>
        <authorList>
            <person name="Zhou Z."/>
            <person name="Liu Y."/>
            <person name="Xu W."/>
            <person name="Pan J."/>
            <person name="Luo Z.H."/>
            <person name="Li M."/>
        </authorList>
    </citation>
    <scope>NUCLEOTIDE SEQUENCE [LARGE SCALE GENOMIC DNA]</scope>
    <source>
        <strain evidence="4">SpSt-767</strain>
    </source>
</reference>
<feature type="modified residue" description="4-aspartylphosphate" evidence="2">
    <location>
        <position position="57"/>
    </location>
</feature>
<keyword evidence="1 2" id="KW-0597">Phosphoprotein</keyword>
<dbReference type="PANTHER" id="PTHR44591:SF3">
    <property type="entry name" value="RESPONSE REGULATORY DOMAIN-CONTAINING PROTEIN"/>
    <property type="match status" value="1"/>
</dbReference>
<name>A0A7V6A1B6_9BACT</name>
<dbReference type="InterPro" id="IPR001789">
    <property type="entry name" value="Sig_transdc_resp-reg_receiver"/>
</dbReference>
<evidence type="ECO:0000259" key="3">
    <source>
        <dbReference type="PROSITE" id="PS50110"/>
    </source>
</evidence>
<evidence type="ECO:0000256" key="2">
    <source>
        <dbReference type="PROSITE-ProRule" id="PRU00169"/>
    </source>
</evidence>
<dbReference type="Pfam" id="PF00072">
    <property type="entry name" value="Response_reg"/>
    <property type="match status" value="1"/>
</dbReference>